<dbReference type="EMBL" id="CP068052">
    <property type="protein sequence ID" value="QQS98451.1"/>
    <property type="molecule type" value="Genomic_DNA"/>
</dbReference>
<gene>
    <name evidence="2" type="ORF">I6J18_00135</name>
</gene>
<geneLocation type="plasmid" evidence="2 3">
    <name>unnamed</name>
</geneLocation>
<sequence>MKKLFFIFCIISVLLIACSKGVNENGNGNTKKDEEVYLVFEGKNKNWDVQIMFDRSVDKLESTSHVIKYIGKDPNPEKIYYKLGTIDAYVELIDGVWEAGGGECECYTNPDENIMFTVEWDGKKEEFKLKHKEK</sequence>
<evidence type="ECO:0008006" key="4">
    <source>
        <dbReference type="Google" id="ProtNLM"/>
    </source>
</evidence>
<evidence type="ECO:0000313" key="2">
    <source>
        <dbReference type="EMBL" id="QQS98451.1"/>
    </source>
</evidence>
<keyword evidence="1" id="KW-0732">Signal</keyword>
<dbReference type="PROSITE" id="PS51257">
    <property type="entry name" value="PROKAR_LIPOPROTEIN"/>
    <property type="match status" value="1"/>
</dbReference>
<dbReference type="Proteomes" id="UP000595254">
    <property type="component" value="Plasmid unnamed"/>
</dbReference>
<evidence type="ECO:0000313" key="3">
    <source>
        <dbReference type="Proteomes" id="UP000595254"/>
    </source>
</evidence>
<organism evidence="2 3">
    <name type="scientific">Peribacillus psychrosaccharolyticus</name>
    <name type="common">Bacillus psychrosaccharolyticus</name>
    <dbReference type="NCBI Taxonomy" id="1407"/>
    <lineage>
        <taxon>Bacteria</taxon>
        <taxon>Bacillati</taxon>
        <taxon>Bacillota</taxon>
        <taxon>Bacilli</taxon>
        <taxon>Bacillales</taxon>
        <taxon>Bacillaceae</taxon>
        <taxon>Peribacillus</taxon>
    </lineage>
</organism>
<dbReference type="RefSeq" id="WP_040373668.1">
    <property type="nucleotide sequence ID" value="NZ_CP068052.1"/>
</dbReference>
<keyword evidence="2" id="KW-0614">Plasmid</keyword>
<reference evidence="2 3" key="1">
    <citation type="submission" date="2021-01" db="EMBL/GenBank/DDBJ databases">
        <title>FDA dAtabase for Regulatory Grade micrObial Sequences (FDA-ARGOS): Supporting development and validation of Infectious Disease Dx tests.</title>
        <authorList>
            <person name="Nelson B."/>
            <person name="Plummer A."/>
            <person name="Tallon L."/>
            <person name="Sadzewicz L."/>
            <person name="Zhao X."/>
            <person name="Boylan J."/>
            <person name="Ott S."/>
            <person name="Bowen H."/>
            <person name="Vavikolanu K."/>
            <person name="Mehta A."/>
            <person name="Aluvathingal J."/>
            <person name="Nadendla S."/>
            <person name="Myers T."/>
            <person name="Yan Y."/>
            <person name="Sichtig H."/>
        </authorList>
    </citation>
    <scope>NUCLEOTIDE SEQUENCE [LARGE SCALE GENOMIC DNA]</scope>
    <source>
        <strain evidence="2 3">FDAARGOS_1161</strain>
        <plasmid evidence="2 3">unnamed</plasmid>
    </source>
</reference>
<keyword evidence="3" id="KW-1185">Reference proteome</keyword>
<dbReference type="KEGG" id="ppsr:I6J18_00135"/>
<accession>A0A974RYG3</accession>
<protein>
    <recommendedName>
        <fullName evidence="4">Lipoprotein</fullName>
    </recommendedName>
</protein>
<dbReference type="AlphaFoldDB" id="A0A974RYG3"/>
<evidence type="ECO:0000256" key="1">
    <source>
        <dbReference type="SAM" id="SignalP"/>
    </source>
</evidence>
<name>A0A974RYG3_PERPY</name>
<feature type="signal peptide" evidence="1">
    <location>
        <begin position="1"/>
        <end position="24"/>
    </location>
</feature>
<feature type="chain" id="PRO_5039666617" description="Lipoprotein" evidence="1">
    <location>
        <begin position="25"/>
        <end position="134"/>
    </location>
</feature>
<proteinExistence type="predicted"/>